<dbReference type="Gene3D" id="3.30.420.40">
    <property type="match status" value="1"/>
</dbReference>
<dbReference type="EMBL" id="DXEU01000062">
    <property type="protein sequence ID" value="HIX51874.1"/>
    <property type="molecule type" value="Genomic_DNA"/>
</dbReference>
<evidence type="ECO:0000313" key="5">
    <source>
        <dbReference type="Proteomes" id="UP000886780"/>
    </source>
</evidence>
<proteinExistence type="inferred from homology"/>
<evidence type="ECO:0000313" key="4">
    <source>
        <dbReference type="EMBL" id="HIX51874.1"/>
    </source>
</evidence>
<gene>
    <name evidence="4" type="ORF">IAA28_03580</name>
</gene>
<evidence type="ECO:0000259" key="2">
    <source>
        <dbReference type="Pfam" id="PF02541"/>
    </source>
</evidence>
<dbReference type="PANTHER" id="PTHR30005:SF0">
    <property type="entry name" value="RETROGRADE REGULATION PROTEIN 2"/>
    <property type="match status" value="1"/>
</dbReference>
<dbReference type="AlphaFoldDB" id="A0A9D1W3S2"/>
<comment type="similarity">
    <text evidence="1">Belongs to the GppA/Ppx family.</text>
</comment>
<dbReference type="InterPro" id="IPR003695">
    <property type="entry name" value="Ppx_GppA_N"/>
</dbReference>
<evidence type="ECO:0000259" key="3">
    <source>
        <dbReference type="Pfam" id="PF21447"/>
    </source>
</evidence>
<protein>
    <submittedName>
        <fullName evidence="4">Exopolyphosphatase</fullName>
    </submittedName>
</protein>
<comment type="caution">
    <text evidence="4">The sequence shown here is derived from an EMBL/GenBank/DDBJ whole genome shotgun (WGS) entry which is preliminary data.</text>
</comment>
<dbReference type="InterPro" id="IPR050273">
    <property type="entry name" value="GppA/Ppx_hydrolase"/>
</dbReference>
<feature type="domain" description="Ppx/GppA phosphatase N-terminal" evidence="2">
    <location>
        <begin position="20"/>
        <end position="301"/>
    </location>
</feature>
<dbReference type="SUPFAM" id="SSF109604">
    <property type="entry name" value="HD-domain/PDEase-like"/>
    <property type="match status" value="1"/>
</dbReference>
<name>A0A9D1W3S2_9FIRM</name>
<dbReference type="InterPro" id="IPR043129">
    <property type="entry name" value="ATPase_NBD"/>
</dbReference>
<dbReference type="Gene3D" id="3.30.420.150">
    <property type="entry name" value="Exopolyphosphatase. Domain 2"/>
    <property type="match status" value="1"/>
</dbReference>
<dbReference type="Proteomes" id="UP000886780">
    <property type="component" value="Unassembled WGS sequence"/>
</dbReference>
<evidence type="ECO:0000256" key="1">
    <source>
        <dbReference type="ARBA" id="ARBA00007125"/>
    </source>
</evidence>
<dbReference type="GO" id="GO:0016462">
    <property type="term" value="F:pyrophosphatase activity"/>
    <property type="evidence" value="ECO:0007669"/>
    <property type="project" value="TreeGrafter"/>
</dbReference>
<feature type="domain" description="Ppx/GppA phosphatase C-terminal" evidence="3">
    <location>
        <begin position="325"/>
        <end position="484"/>
    </location>
</feature>
<dbReference type="InterPro" id="IPR048950">
    <property type="entry name" value="Ppx_GppA_C"/>
</dbReference>
<sequence length="507" mass="57137">MAGKIFAAIDIGSFELELGIYEISPGSGIRKVDHVRYALALGSDTYQTGIISYQRVEEMCRVLADFVQIAQGYRADECRAYATSALREARNNRIVLDQIRVRTGLKAKIISNSEQRFLTYKAIAGKDAGFNRMIQKGTATVDVGFGGMQISLFDKDALVTTQNLPLGVMRLRAFLNRLQNGSRVSRMELLDEMVDNELFTFRKMYLKDREIKNLIATGSTVIHLARHFTESGPGEWISAGDYREFYRRVTAMSRSQKEDVFGVSPEYAALLTPSAAIYHRVLELTGAETMWVPGVCLLDGMAAEYGEETKLVKFKHDFSGDIIASARVIAKRYKCHVPHVQTVEKSALGIFDAMKRYHGMGKRERLLLQIAALLHSCGKFVSVRDASECAYNIIMSTEIIGLSHRERTVVANVVRFNRQDFSYEECGEDSMLVAKLVAILRLANSMDRSHKQKLADAKIAVKDGDLTVATSWEGDITLERISFEQKQDFFEEIYGIRPVLKQKRRIK</sequence>
<dbReference type="Pfam" id="PF02541">
    <property type="entry name" value="Ppx-GppA"/>
    <property type="match status" value="1"/>
</dbReference>
<dbReference type="SUPFAM" id="SSF53067">
    <property type="entry name" value="Actin-like ATPase domain"/>
    <property type="match status" value="2"/>
</dbReference>
<dbReference type="PANTHER" id="PTHR30005">
    <property type="entry name" value="EXOPOLYPHOSPHATASE"/>
    <property type="match status" value="1"/>
</dbReference>
<reference evidence="4" key="2">
    <citation type="submission" date="2021-04" db="EMBL/GenBank/DDBJ databases">
        <authorList>
            <person name="Gilroy R."/>
        </authorList>
    </citation>
    <scope>NUCLEOTIDE SEQUENCE</scope>
    <source>
        <strain evidence="4">ChiGjej4B4-12881</strain>
    </source>
</reference>
<accession>A0A9D1W3S2</accession>
<reference evidence="4" key="1">
    <citation type="journal article" date="2021" name="PeerJ">
        <title>Extensive microbial diversity within the chicken gut microbiome revealed by metagenomics and culture.</title>
        <authorList>
            <person name="Gilroy R."/>
            <person name="Ravi A."/>
            <person name="Getino M."/>
            <person name="Pursley I."/>
            <person name="Horton D.L."/>
            <person name="Alikhan N.F."/>
            <person name="Baker D."/>
            <person name="Gharbi K."/>
            <person name="Hall N."/>
            <person name="Watson M."/>
            <person name="Adriaenssens E.M."/>
            <person name="Foster-Nyarko E."/>
            <person name="Jarju S."/>
            <person name="Secka A."/>
            <person name="Antonio M."/>
            <person name="Oren A."/>
            <person name="Chaudhuri R.R."/>
            <person name="La Ragione R."/>
            <person name="Hildebrand F."/>
            <person name="Pallen M.J."/>
        </authorList>
    </citation>
    <scope>NUCLEOTIDE SEQUENCE</scope>
    <source>
        <strain evidence="4">ChiGjej4B4-12881</strain>
    </source>
</reference>
<dbReference type="Pfam" id="PF21447">
    <property type="entry name" value="Ppx-GppA_III"/>
    <property type="match status" value="1"/>
</dbReference>
<dbReference type="CDD" id="cd24006">
    <property type="entry name" value="ASKHA_NBD_PPX_GppA"/>
    <property type="match status" value="1"/>
</dbReference>
<organism evidence="4 5">
    <name type="scientific">Candidatus Lachnoclostridium stercoripullorum</name>
    <dbReference type="NCBI Taxonomy" id="2838635"/>
    <lineage>
        <taxon>Bacteria</taxon>
        <taxon>Bacillati</taxon>
        <taxon>Bacillota</taxon>
        <taxon>Clostridia</taxon>
        <taxon>Lachnospirales</taxon>
        <taxon>Lachnospiraceae</taxon>
    </lineage>
</organism>
<dbReference type="Gene3D" id="1.10.3210.10">
    <property type="entry name" value="Hypothetical protein af1432"/>
    <property type="match status" value="1"/>
</dbReference>